<gene>
    <name evidence="1" type="ORF">CYMTET_11793</name>
</gene>
<evidence type="ECO:0000313" key="1">
    <source>
        <dbReference type="EMBL" id="KAK3280365.1"/>
    </source>
</evidence>
<dbReference type="Proteomes" id="UP001190700">
    <property type="component" value="Unassembled WGS sequence"/>
</dbReference>
<evidence type="ECO:0000313" key="2">
    <source>
        <dbReference type="Proteomes" id="UP001190700"/>
    </source>
</evidence>
<proteinExistence type="predicted"/>
<sequence>MGSAVIFQNAYHITCRTDFLGVHPIVKFVDICTEEHFATDWKDHDELVCPGRTGGFFCFRIRRISITSRLFARSAPRGR</sequence>
<organism evidence="1 2">
    <name type="scientific">Cymbomonas tetramitiformis</name>
    <dbReference type="NCBI Taxonomy" id="36881"/>
    <lineage>
        <taxon>Eukaryota</taxon>
        <taxon>Viridiplantae</taxon>
        <taxon>Chlorophyta</taxon>
        <taxon>Pyramimonadophyceae</taxon>
        <taxon>Pyramimonadales</taxon>
        <taxon>Pyramimonadaceae</taxon>
        <taxon>Cymbomonas</taxon>
    </lineage>
</organism>
<reference evidence="1 2" key="1">
    <citation type="journal article" date="2015" name="Genome Biol. Evol.">
        <title>Comparative Genomics of a Bacterivorous Green Alga Reveals Evolutionary Causalities and Consequences of Phago-Mixotrophic Mode of Nutrition.</title>
        <authorList>
            <person name="Burns J.A."/>
            <person name="Paasch A."/>
            <person name="Narechania A."/>
            <person name="Kim E."/>
        </authorList>
    </citation>
    <scope>NUCLEOTIDE SEQUENCE [LARGE SCALE GENOMIC DNA]</scope>
    <source>
        <strain evidence="1 2">PLY_AMNH</strain>
    </source>
</reference>
<keyword evidence="2" id="KW-1185">Reference proteome</keyword>
<dbReference type="EMBL" id="LGRX02004428">
    <property type="protein sequence ID" value="KAK3280365.1"/>
    <property type="molecule type" value="Genomic_DNA"/>
</dbReference>
<protein>
    <submittedName>
        <fullName evidence="1">Uncharacterized protein</fullName>
    </submittedName>
</protein>
<dbReference type="AlphaFoldDB" id="A0AAE0GLW2"/>
<accession>A0AAE0GLW2</accession>
<name>A0AAE0GLW2_9CHLO</name>
<comment type="caution">
    <text evidence="1">The sequence shown here is derived from an EMBL/GenBank/DDBJ whole genome shotgun (WGS) entry which is preliminary data.</text>
</comment>